<comment type="cofactor">
    <cofactor evidence="3">
        <name>FAD</name>
        <dbReference type="ChEBI" id="CHEBI:57692"/>
    </cofactor>
</comment>
<dbReference type="InterPro" id="IPR007867">
    <property type="entry name" value="GMC_OxRtase_C"/>
</dbReference>
<evidence type="ECO:0000313" key="7">
    <source>
        <dbReference type="Proteomes" id="UP000184330"/>
    </source>
</evidence>
<organism evidence="6 7">
    <name type="scientific">Phialocephala subalpina</name>
    <dbReference type="NCBI Taxonomy" id="576137"/>
    <lineage>
        <taxon>Eukaryota</taxon>
        <taxon>Fungi</taxon>
        <taxon>Dikarya</taxon>
        <taxon>Ascomycota</taxon>
        <taxon>Pezizomycotina</taxon>
        <taxon>Leotiomycetes</taxon>
        <taxon>Helotiales</taxon>
        <taxon>Mollisiaceae</taxon>
        <taxon>Phialocephala</taxon>
        <taxon>Phialocephala fortinii species complex</taxon>
    </lineage>
</organism>
<proteinExistence type="inferred from homology"/>
<feature type="domain" description="Glucose-methanol-choline oxidoreductase C-terminal" evidence="5">
    <location>
        <begin position="439"/>
        <end position="583"/>
    </location>
</feature>
<dbReference type="InterPro" id="IPR036188">
    <property type="entry name" value="FAD/NAD-bd_sf"/>
</dbReference>
<dbReference type="InterPro" id="IPR012132">
    <property type="entry name" value="GMC_OxRdtase"/>
</dbReference>
<protein>
    <submittedName>
        <fullName evidence="6">Related to alcohol oxidase</fullName>
    </submittedName>
</protein>
<keyword evidence="3" id="KW-0274">FAD</keyword>
<feature type="active site" description="Proton donor" evidence="2">
    <location>
        <position position="530"/>
    </location>
</feature>
<accession>A0A1L7WJA1</accession>
<feature type="binding site" evidence="3">
    <location>
        <begin position="29"/>
        <end position="30"/>
    </location>
    <ligand>
        <name>FAD</name>
        <dbReference type="ChEBI" id="CHEBI:57692"/>
    </ligand>
</feature>
<dbReference type="OrthoDB" id="269227at2759"/>
<evidence type="ECO:0000259" key="5">
    <source>
        <dbReference type="Pfam" id="PF05199"/>
    </source>
</evidence>
<dbReference type="STRING" id="576137.A0A1L7WJA1"/>
<keyword evidence="7" id="KW-1185">Reference proteome</keyword>
<evidence type="ECO:0000256" key="1">
    <source>
        <dbReference type="ARBA" id="ARBA00010790"/>
    </source>
</evidence>
<dbReference type="Gene3D" id="3.50.50.60">
    <property type="entry name" value="FAD/NAD(P)-binding domain"/>
    <property type="match status" value="1"/>
</dbReference>
<sequence>MAASFPSKVQSLKDLDKQTFDFIIVGGGTSGCLIAARLATAMPQRRILIVEAGGEVDEKDLVPGYCKPRFGSSDGNWMYETLPQKELGGRKLPYPRGPGGNNFMAWVRGPSVDYDGWAEAVGDEWWKWDNVLPYMKKLEDFRPSIPNGKSKYADPTPGFHSAGGMFAVGYGTEWQPLIEYCMQASQEAGHSVNLDNNDGSPIGLSIAQFNVDNGARVTSASAFLNSDARSKLKNLIVVTQTIASKIIFDGKRATGVQLLPTVGTGTDDIANVYASEEVILTAGCFQSPQLLLLSGVGPADHLKGFGIPMILDAPAVGQNIQDHSAFACEFIIKHSIPGHNQLLNDPKALDAAVKQYATDKTGPLAMFGASAAIIFPKLPKVLSSTEFAFLSPAEQDYMRAGLRPSTEIWMHSGPLFYTGPCPPDVSVLVLEGLCQNNLSRGSLQLKSTNPRELPAIDPGYLTHPYDVRIAVETLREIVKIAQTPTFSSIIESLLLAPRAKDGTNALPSISGDDDEILENFIRDTLTQGFHSMSTCMMGQKEEKNKVVGTDFKIDGLQGLRVADMSVCPILTSNHTQINAYLIGERCAEFVLKEHGAGSLKGQHAHL</sequence>
<dbReference type="GO" id="GO:0016614">
    <property type="term" value="F:oxidoreductase activity, acting on CH-OH group of donors"/>
    <property type="evidence" value="ECO:0007669"/>
    <property type="project" value="InterPro"/>
</dbReference>
<dbReference type="PANTHER" id="PTHR11552:SF134">
    <property type="entry name" value="GLUCOSE-METHANOL-CHOLINE OXIDOREDUCTASE N-TERMINAL DOMAIN-CONTAINING PROTEIN"/>
    <property type="match status" value="1"/>
</dbReference>
<gene>
    <name evidence="6" type="ORF">PAC_02708</name>
</gene>
<dbReference type="SUPFAM" id="SSF54373">
    <property type="entry name" value="FAD-linked reductases, C-terminal domain"/>
    <property type="match status" value="1"/>
</dbReference>
<dbReference type="PIRSF" id="PIRSF000137">
    <property type="entry name" value="Alcohol_oxidase"/>
    <property type="match status" value="1"/>
</dbReference>
<dbReference type="Pfam" id="PF05199">
    <property type="entry name" value="GMC_oxred_C"/>
    <property type="match status" value="1"/>
</dbReference>
<dbReference type="Pfam" id="PF00732">
    <property type="entry name" value="GMC_oxred_N"/>
    <property type="match status" value="1"/>
</dbReference>
<reference evidence="6 7" key="1">
    <citation type="submission" date="2016-03" db="EMBL/GenBank/DDBJ databases">
        <authorList>
            <person name="Ploux O."/>
        </authorList>
    </citation>
    <scope>NUCLEOTIDE SEQUENCE [LARGE SCALE GENOMIC DNA]</scope>
    <source>
        <strain evidence="6 7">UAMH 11012</strain>
    </source>
</reference>
<evidence type="ECO:0000256" key="2">
    <source>
        <dbReference type="PIRSR" id="PIRSR000137-1"/>
    </source>
</evidence>
<dbReference type="EMBL" id="FJOG01000003">
    <property type="protein sequence ID" value="CZR52831.1"/>
    <property type="molecule type" value="Genomic_DNA"/>
</dbReference>
<dbReference type="PANTHER" id="PTHR11552">
    <property type="entry name" value="GLUCOSE-METHANOL-CHOLINE GMC OXIDOREDUCTASE"/>
    <property type="match status" value="1"/>
</dbReference>
<dbReference type="SUPFAM" id="SSF51905">
    <property type="entry name" value="FAD/NAD(P)-binding domain"/>
    <property type="match status" value="1"/>
</dbReference>
<feature type="active site" description="Proton acceptor" evidence="2">
    <location>
        <position position="574"/>
    </location>
</feature>
<comment type="similarity">
    <text evidence="1">Belongs to the GMC oxidoreductase family.</text>
</comment>
<dbReference type="AlphaFoldDB" id="A0A1L7WJA1"/>
<name>A0A1L7WJA1_9HELO</name>
<dbReference type="Gene3D" id="3.30.560.10">
    <property type="entry name" value="Glucose Oxidase, domain 3"/>
    <property type="match status" value="1"/>
</dbReference>
<dbReference type="InterPro" id="IPR000172">
    <property type="entry name" value="GMC_OxRdtase_N"/>
</dbReference>
<keyword evidence="3" id="KW-0285">Flavoprotein</keyword>
<dbReference type="Proteomes" id="UP000184330">
    <property type="component" value="Unassembled WGS sequence"/>
</dbReference>
<dbReference type="GO" id="GO:0050660">
    <property type="term" value="F:flavin adenine dinucleotide binding"/>
    <property type="evidence" value="ECO:0007669"/>
    <property type="project" value="InterPro"/>
</dbReference>
<feature type="domain" description="Glucose-methanol-choline oxidoreductase N-terminal" evidence="4">
    <location>
        <begin position="21"/>
        <end position="324"/>
    </location>
</feature>
<evidence type="ECO:0000256" key="3">
    <source>
        <dbReference type="PIRSR" id="PIRSR000137-2"/>
    </source>
</evidence>
<evidence type="ECO:0000259" key="4">
    <source>
        <dbReference type="Pfam" id="PF00732"/>
    </source>
</evidence>
<evidence type="ECO:0000313" key="6">
    <source>
        <dbReference type="EMBL" id="CZR52831.1"/>
    </source>
</evidence>